<protein>
    <submittedName>
        <fullName evidence="3">OmpH family outer membrane protein</fullName>
    </submittedName>
</protein>
<keyword evidence="4" id="KW-1185">Reference proteome</keyword>
<comment type="similarity">
    <text evidence="2">Belongs to the skp family.</text>
</comment>
<dbReference type="PANTHER" id="PTHR35089:SF1">
    <property type="entry name" value="CHAPERONE PROTEIN SKP"/>
    <property type="match status" value="1"/>
</dbReference>
<dbReference type="EMBL" id="JANKHG010000017">
    <property type="protein sequence ID" value="MCR2746972.1"/>
    <property type="molecule type" value="Genomic_DNA"/>
</dbReference>
<proteinExistence type="inferred from homology"/>
<dbReference type="Proteomes" id="UP001165267">
    <property type="component" value="Unassembled WGS sequence"/>
</dbReference>
<evidence type="ECO:0000313" key="3">
    <source>
        <dbReference type="EMBL" id="MCR2746972.1"/>
    </source>
</evidence>
<dbReference type="RefSeq" id="WP_257512178.1">
    <property type="nucleotide sequence ID" value="NZ_JANKHG010000017.1"/>
</dbReference>
<evidence type="ECO:0000256" key="2">
    <source>
        <dbReference type="PIRNR" id="PIRNR002094"/>
    </source>
</evidence>
<sequence length="173" mass="20001">MVLNSLKKMLIGGVLSVAIVLPMLSHAQAANKIGFVNTERILRDSKFAVESQKKLERDFSKRQKELEDLATKVKTEATKLDKDAITLPEAEKVRRQRDLAEMDRDFQRKRREFEEDLAQRKNQVVGELVERANRIIRQIAEKENYDIIFQEAVYANKRIDITDQVLTSLDSAK</sequence>
<dbReference type="PIRSF" id="PIRSF002094">
    <property type="entry name" value="OMP26_Skp"/>
    <property type="match status" value="1"/>
</dbReference>
<organism evidence="3 4">
    <name type="scientific">Limnobacter parvus</name>
    <dbReference type="NCBI Taxonomy" id="2939690"/>
    <lineage>
        <taxon>Bacteria</taxon>
        <taxon>Pseudomonadati</taxon>
        <taxon>Pseudomonadota</taxon>
        <taxon>Betaproteobacteria</taxon>
        <taxon>Burkholderiales</taxon>
        <taxon>Burkholderiaceae</taxon>
        <taxon>Limnobacter</taxon>
    </lineage>
</organism>
<dbReference type="PANTHER" id="PTHR35089">
    <property type="entry name" value="CHAPERONE PROTEIN SKP"/>
    <property type="match status" value="1"/>
</dbReference>
<comment type="caution">
    <text evidence="3">The sequence shown here is derived from an EMBL/GenBank/DDBJ whole genome shotgun (WGS) entry which is preliminary data.</text>
</comment>
<dbReference type="Gene3D" id="3.30.910.20">
    <property type="entry name" value="Skp domain"/>
    <property type="match status" value="1"/>
</dbReference>
<dbReference type="InterPro" id="IPR024930">
    <property type="entry name" value="Skp_dom_sf"/>
</dbReference>
<dbReference type="InterPro" id="IPR005632">
    <property type="entry name" value="Chaperone_Skp"/>
</dbReference>
<dbReference type="Pfam" id="PF03938">
    <property type="entry name" value="OmpH"/>
    <property type="match status" value="1"/>
</dbReference>
<evidence type="ECO:0000313" key="4">
    <source>
        <dbReference type="Proteomes" id="UP001165267"/>
    </source>
</evidence>
<dbReference type="SMART" id="SM00935">
    <property type="entry name" value="OmpH"/>
    <property type="match status" value="1"/>
</dbReference>
<accession>A0ABT1XL10</accession>
<gene>
    <name evidence="3" type="ORF">NSP04_09955</name>
</gene>
<evidence type="ECO:0000256" key="1">
    <source>
        <dbReference type="ARBA" id="ARBA00022729"/>
    </source>
</evidence>
<dbReference type="SUPFAM" id="SSF111384">
    <property type="entry name" value="OmpH-like"/>
    <property type="match status" value="1"/>
</dbReference>
<keyword evidence="1" id="KW-0732">Signal</keyword>
<name>A0ABT1XL10_9BURK</name>
<reference evidence="3" key="1">
    <citation type="submission" date="2022-07" db="EMBL/GenBank/DDBJ databases">
        <authorList>
            <person name="Xamxidin M."/>
        </authorList>
    </citation>
    <scope>NUCLEOTIDE SEQUENCE</scope>
    <source>
        <strain evidence="3">YS8-69</strain>
    </source>
</reference>